<comment type="caution">
    <text evidence="14">The sequence shown here is derived from an EMBL/GenBank/DDBJ whole genome shotgun (WGS) entry which is preliminary data.</text>
</comment>
<dbReference type="InterPro" id="IPR002301">
    <property type="entry name" value="Ile-tRNA-ligase"/>
</dbReference>
<dbReference type="PANTHER" id="PTHR42765:SF1">
    <property type="entry name" value="ISOLEUCINE--TRNA LIGASE, MITOCHONDRIAL"/>
    <property type="match status" value="1"/>
</dbReference>
<dbReference type="Pfam" id="PF06827">
    <property type="entry name" value="zf-FPG_IleRS"/>
    <property type="match status" value="1"/>
</dbReference>
<reference evidence="14 15" key="1">
    <citation type="journal article" date="2014" name="Genome Biol. Evol.">
        <title>The secreted proteins of Achlya hypogyna and Thraustotheca clavata identify the ancestral oomycete secretome and reveal gene acquisitions by horizontal gene transfer.</title>
        <authorList>
            <person name="Misner I."/>
            <person name="Blouin N."/>
            <person name="Leonard G."/>
            <person name="Richards T.A."/>
            <person name="Lane C.E."/>
        </authorList>
    </citation>
    <scope>NUCLEOTIDE SEQUENCE [LARGE SCALE GENOMIC DNA]</scope>
    <source>
        <strain evidence="14 15">ATCC 34112</strain>
    </source>
</reference>
<dbReference type="InterPro" id="IPR013155">
    <property type="entry name" value="M/V/L/I-tRNA-synth_anticd-bd"/>
</dbReference>
<dbReference type="Gene3D" id="1.10.10.830">
    <property type="entry name" value="Ile-tRNA synthetase CP2 domain-like"/>
    <property type="match status" value="1"/>
</dbReference>
<keyword evidence="5" id="KW-0547">Nucleotide-binding</keyword>
<dbReference type="FunFam" id="3.40.50.620:FF:000111">
    <property type="entry name" value="Mitochondrial isoleucyl-tRNA synthetase"/>
    <property type="match status" value="1"/>
</dbReference>
<dbReference type="InterPro" id="IPR050081">
    <property type="entry name" value="Ile-tRNA_ligase"/>
</dbReference>
<dbReference type="InterPro" id="IPR033708">
    <property type="entry name" value="Anticodon_Ile_BEm"/>
</dbReference>
<dbReference type="Gene3D" id="3.90.740.10">
    <property type="entry name" value="Valyl/Leucyl/Isoleucyl-tRNA synthetase, editing domain"/>
    <property type="match status" value="1"/>
</dbReference>
<evidence type="ECO:0000256" key="5">
    <source>
        <dbReference type="ARBA" id="ARBA00022741"/>
    </source>
</evidence>
<dbReference type="CDD" id="cd07960">
    <property type="entry name" value="Anticodon_Ia_Ile_BEm"/>
    <property type="match status" value="1"/>
</dbReference>
<feature type="domain" description="Aminoacyl-tRNA synthetase class Ia" evidence="11">
    <location>
        <begin position="44"/>
        <end position="664"/>
    </location>
</feature>
<comment type="similarity">
    <text evidence="2">Belongs to the class-I aminoacyl-tRNA synthetase family.</text>
</comment>
<dbReference type="STRING" id="74557.A0A1V9ZEN8"/>
<dbReference type="OrthoDB" id="10264412at2759"/>
<dbReference type="GO" id="GO:0006428">
    <property type="term" value="P:isoleucyl-tRNA aminoacylation"/>
    <property type="evidence" value="ECO:0007669"/>
    <property type="project" value="InterPro"/>
</dbReference>
<dbReference type="InterPro" id="IPR009008">
    <property type="entry name" value="Val/Leu/Ile-tRNA-synth_edit"/>
</dbReference>
<keyword evidence="15" id="KW-1185">Reference proteome</keyword>
<dbReference type="GO" id="GO:0002161">
    <property type="term" value="F:aminoacyl-tRNA deacylase activity"/>
    <property type="evidence" value="ECO:0007669"/>
    <property type="project" value="InterPro"/>
</dbReference>
<evidence type="ECO:0000259" key="12">
    <source>
        <dbReference type="Pfam" id="PF06827"/>
    </source>
</evidence>
<keyword evidence="6" id="KW-0067">ATP-binding</keyword>
<evidence type="ECO:0000313" key="14">
    <source>
        <dbReference type="EMBL" id="OQR96290.1"/>
    </source>
</evidence>
<evidence type="ECO:0000256" key="8">
    <source>
        <dbReference type="ARBA" id="ARBA00023146"/>
    </source>
</evidence>
<evidence type="ECO:0000256" key="10">
    <source>
        <dbReference type="ARBA" id="ARBA00048359"/>
    </source>
</evidence>
<evidence type="ECO:0000313" key="15">
    <source>
        <dbReference type="Proteomes" id="UP000243217"/>
    </source>
</evidence>
<dbReference type="Pfam" id="PF00133">
    <property type="entry name" value="tRNA-synt_1"/>
    <property type="match status" value="1"/>
</dbReference>
<keyword evidence="8 14" id="KW-0030">Aminoacyl-tRNA synthetase</keyword>
<dbReference type="EC" id="6.1.1.5" evidence="3"/>
<organism evidence="14 15">
    <name type="scientific">Thraustotheca clavata</name>
    <dbReference type="NCBI Taxonomy" id="74557"/>
    <lineage>
        <taxon>Eukaryota</taxon>
        <taxon>Sar</taxon>
        <taxon>Stramenopiles</taxon>
        <taxon>Oomycota</taxon>
        <taxon>Saprolegniomycetes</taxon>
        <taxon>Saprolegniales</taxon>
        <taxon>Achlyaceae</taxon>
        <taxon>Thraustotheca</taxon>
    </lineage>
</organism>
<accession>A0A1V9ZEN8</accession>
<dbReference type="Gene3D" id="1.10.730.20">
    <property type="match status" value="1"/>
</dbReference>
<evidence type="ECO:0000256" key="7">
    <source>
        <dbReference type="ARBA" id="ARBA00022917"/>
    </source>
</evidence>
<dbReference type="HAMAP" id="MF_02002">
    <property type="entry name" value="Ile_tRNA_synth_type1"/>
    <property type="match status" value="1"/>
</dbReference>
<dbReference type="GO" id="GO:0032543">
    <property type="term" value="P:mitochondrial translation"/>
    <property type="evidence" value="ECO:0007669"/>
    <property type="project" value="TreeGrafter"/>
</dbReference>
<feature type="domain" description="Zinc finger FPG/IleRS-type" evidence="12">
    <location>
        <begin position="932"/>
        <end position="957"/>
    </location>
</feature>
<dbReference type="InterPro" id="IPR023585">
    <property type="entry name" value="Ile-tRNA-ligase_type1"/>
</dbReference>
<dbReference type="EMBL" id="JNBS01001979">
    <property type="protein sequence ID" value="OQR96290.1"/>
    <property type="molecule type" value="Genomic_DNA"/>
</dbReference>
<name>A0A1V9ZEN8_9STRA</name>
<dbReference type="SUPFAM" id="SSF47323">
    <property type="entry name" value="Anticodon-binding domain of a subclass of class I aminoacyl-tRNA synthetases"/>
    <property type="match status" value="1"/>
</dbReference>
<keyword evidence="7" id="KW-0648">Protein biosynthesis</keyword>
<gene>
    <name evidence="14" type="ORF">THRCLA_07331</name>
</gene>
<dbReference type="InterPro" id="IPR010663">
    <property type="entry name" value="Znf_FPG/IleRS"/>
</dbReference>
<evidence type="ECO:0000259" key="13">
    <source>
        <dbReference type="Pfam" id="PF08264"/>
    </source>
</evidence>
<evidence type="ECO:0000256" key="2">
    <source>
        <dbReference type="ARBA" id="ARBA00005594"/>
    </source>
</evidence>
<evidence type="ECO:0000256" key="9">
    <source>
        <dbReference type="ARBA" id="ARBA00032665"/>
    </source>
</evidence>
<dbReference type="GO" id="GO:0004822">
    <property type="term" value="F:isoleucine-tRNA ligase activity"/>
    <property type="evidence" value="ECO:0007669"/>
    <property type="project" value="UniProtKB-EC"/>
</dbReference>
<dbReference type="InterPro" id="IPR014729">
    <property type="entry name" value="Rossmann-like_a/b/a_fold"/>
</dbReference>
<dbReference type="NCBIfam" id="TIGR00392">
    <property type="entry name" value="ileS"/>
    <property type="match status" value="1"/>
</dbReference>
<comment type="subcellular location">
    <subcellularLocation>
        <location evidence="1">Mitochondrion</location>
    </subcellularLocation>
</comment>
<dbReference type="Gene3D" id="2.60.120.620">
    <property type="entry name" value="q2cbj1_9rhob like domain"/>
    <property type="match status" value="2"/>
</dbReference>
<sequence>MARKAPKPIGDVVRKSLNLPKTEFPMRANATVREPQLHSRCVTELYATQQATRQDAPTFLLHDGPPFANGSLHTGHFLNRVLKDMINRYKLMQGYKIDYIPGWDCHGLPIEIKALERLKENRDKMDPMEIRRHSRELANEAIALQKKDLQRWGVLADWSDVPGSAYYTMNPEYEVKQYEVFKKMVQDGLIAQGYKPVYWSPSSGTALAESELEYNDEHISQSAYIRFPLKTSTGTLANHAQAAKINAVIWTTTPWTIPANRALCFRSDLTYALIEVTLGAYDLVALDLVDTYANLILNQSDVKVVATLMGDELRGNVFAHPMNPEQDSIVLMGDHVTTDAGTGIVHTAPAHGQEDYHAWMTHHAKHGTDNSMTCLVDGKGKYTAEAGGDLEGLFVQTKGNDKVLETLESLPNVLVQTSALKHRYPFVYDWRTKKPIILRATKQWFAKLDTLHALGHKALNDVAMHPKSSRRRLEATLSSRNEWCISRQRAWGVPIPVFYNTETDEPLLNVETISHVQKVMAGNGGSDAWWTLPVSELLHPQYDPSLYYKGMDTLDVWFDSGSSWLAVIDKRPADIYLEGSDQHRGWFQSSLLTSLAVQQKAPYKQIITHGFILDERGQKMSKSLGNVLVPSDIIDGKKKNNIPAYGVDTMRFWVATTDYTNQVSVGPSTMVKVSDSVRKVRNTARFLLANLNDFDPTKDMVDYKDLTPLDRYMLHLIYDLQQAITDGYETFAFNKVQQALAHFISADLSAFYMEACKDRLYCEATNAPLRRASQTVLEIALRTINTAIAPVICHTAEDIRMHRLAQYTKQLVNEVPGSIFMDGWFQSQAEWHNPQLAKEWDILRQLRFEVNRLVEQMRDNGIVKSTLECNVEVAAAPELLTVLNTVDGRILEDMMLCSGLTVTALESKESTHTLQVNDQNLRVHLNVVLAKGHKCPRCWKYSSDVDEAQTILCARCATSYNTMKQKKEVSKSQDESRESFTLTLKLFAIVLLVIGIVYNNLTSSVELNHQESQELLFSNAMKKLNTNSSALSRTLRNSELVNKYKSDLVHIDPQQFLEPMDCATQISAFGERQAVLPIMQLPVGSLRKKDQIFIMLNGESEGMLILWSGEANCLHKLAHTAAILLGAHPDRVSNGVRLLTQYSLPITSVADVEAANRIVHVLLDFQLWVWPGIAINHTFNVDGVVLTTKSLSPLVFSVSSFFTQAEAEEIIARGSPGLARSVVGESISGEISDIRTSHTAFLPDSAFVRDFQHRSAKLARLPSPSFSGRLQLVRYRHGEFYRKHQDTMMSKNILPPAQFTYNDYTKWTKWAMTKLDELGENAPDGFKKGELYYPNPKDFKQFPNALLQLFLDQNLHYFSSRNESQWQHWIQDRLKNKKPGTMRQLLKADQMPSLLPLIVQSWEKAAQRHTLHYVFPSSKFQNGMSQFLRWIRWAKERVSALGVDTLPKHVRPSGRNYPQFSEYFQFRLLTIFEKQYSTTDIKQLLGQQWFDFLMQYKTRRDAIHILIQNVPDMLSWLIQAWEREVGVDSLHYTIPKFSKHTNPNRFVTLFLYLNDVSSGGETVFPHAAIPNSKSSSSILDECTKGFSVPATALGAALFYVQTPDQDLDFLSEHGGCPPGEGQVKWGSNSFMWNEDAIEGSNFWE</sequence>
<evidence type="ECO:0000259" key="11">
    <source>
        <dbReference type="Pfam" id="PF00133"/>
    </source>
</evidence>
<dbReference type="InterPro" id="IPR009080">
    <property type="entry name" value="tRNAsynth_Ia_anticodon-bd"/>
</dbReference>
<dbReference type="PRINTS" id="PR00984">
    <property type="entry name" value="TRNASYNTHILE"/>
</dbReference>
<dbReference type="InterPro" id="IPR002300">
    <property type="entry name" value="aa-tRNA-synth_Ia"/>
</dbReference>
<dbReference type="GO" id="GO:0005739">
    <property type="term" value="C:mitochondrion"/>
    <property type="evidence" value="ECO:0007669"/>
    <property type="project" value="UniProtKB-SubCell"/>
</dbReference>
<dbReference type="GO" id="GO:0000049">
    <property type="term" value="F:tRNA binding"/>
    <property type="evidence" value="ECO:0007669"/>
    <property type="project" value="InterPro"/>
</dbReference>
<protein>
    <recommendedName>
        <fullName evidence="3">isoleucine--tRNA ligase</fullName>
        <ecNumber evidence="3">6.1.1.5</ecNumber>
    </recommendedName>
    <alternativeName>
        <fullName evidence="9">Isoleucyl-tRNA synthetase</fullName>
    </alternativeName>
</protein>
<evidence type="ECO:0000256" key="6">
    <source>
        <dbReference type="ARBA" id="ARBA00022840"/>
    </source>
</evidence>
<dbReference type="GO" id="GO:0005524">
    <property type="term" value="F:ATP binding"/>
    <property type="evidence" value="ECO:0007669"/>
    <property type="project" value="UniProtKB-KW"/>
</dbReference>
<evidence type="ECO:0000256" key="3">
    <source>
        <dbReference type="ARBA" id="ARBA00013165"/>
    </source>
</evidence>
<keyword evidence="4" id="KW-0436">Ligase</keyword>
<dbReference type="PANTHER" id="PTHR42765">
    <property type="entry name" value="SOLEUCYL-TRNA SYNTHETASE"/>
    <property type="match status" value="1"/>
</dbReference>
<comment type="catalytic activity">
    <reaction evidence="10">
        <text>tRNA(Ile) + L-isoleucine + ATP = L-isoleucyl-tRNA(Ile) + AMP + diphosphate</text>
        <dbReference type="Rhea" id="RHEA:11060"/>
        <dbReference type="Rhea" id="RHEA-COMP:9666"/>
        <dbReference type="Rhea" id="RHEA-COMP:9695"/>
        <dbReference type="ChEBI" id="CHEBI:30616"/>
        <dbReference type="ChEBI" id="CHEBI:33019"/>
        <dbReference type="ChEBI" id="CHEBI:58045"/>
        <dbReference type="ChEBI" id="CHEBI:78442"/>
        <dbReference type="ChEBI" id="CHEBI:78528"/>
        <dbReference type="ChEBI" id="CHEBI:456215"/>
        <dbReference type="EC" id="6.1.1.5"/>
    </reaction>
</comment>
<evidence type="ECO:0000256" key="1">
    <source>
        <dbReference type="ARBA" id="ARBA00004173"/>
    </source>
</evidence>
<dbReference type="SUPFAM" id="SSF52374">
    <property type="entry name" value="Nucleotidylyl transferase"/>
    <property type="match status" value="1"/>
</dbReference>
<dbReference type="Pfam" id="PF08264">
    <property type="entry name" value="Anticodon_1"/>
    <property type="match status" value="1"/>
</dbReference>
<proteinExistence type="inferred from homology"/>
<dbReference type="Proteomes" id="UP000243217">
    <property type="component" value="Unassembled WGS sequence"/>
</dbReference>
<dbReference type="SUPFAM" id="SSF50677">
    <property type="entry name" value="ValRS/IleRS/LeuRS editing domain"/>
    <property type="match status" value="1"/>
</dbReference>
<evidence type="ECO:0000256" key="4">
    <source>
        <dbReference type="ARBA" id="ARBA00022598"/>
    </source>
</evidence>
<feature type="domain" description="Methionyl/Valyl/Leucyl/Isoleucyl-tRNA synthetase anticodon-binding" evidence="13">
    <location>
        <begin position="710"/>
        <end position="872"/>
    </location>
</feature>
<dbReference type="Gene3D" id="3.40.50.620">
    <property type="entry name" value="HUPs"/>
    <property type="match status" value="2"/>
</dbReference>